<sequence length="308" mass="35268">MEIGIVILNYLNWTDTVECIDSLKNQTHQFFQVVVVDNASKNESFAELTSRYENNEKIHLLQTEENLGFAKGNNTGIIYCKSVLGLENILVINNDVIFTDVNYLAFLSEFDCGEDIGVVGTKIIGLDGLNQNPHYFNPTHKAVLREYALPLMRKYHLGGLLVLGSKIKNRGRINTPTRLPETIPSERPYVLHGSAIFLTKNYVKQLNGLYPETFLYYEEEILGLVCKKIGLKMLYTDEVEIYHKEDQSSQMSFQNLEGIKQKFARKSVKIGLRVSRMNPEKITAITNKQSYSFILKKDGKVKKYTFHH</sequence>
<dbReference type="Gene3D" id="3.90.550.10">
    <property type="entry name" value="Spore Coat Polysaccharide Biosynthesis Protein SpsA, Chain A"/>
    <property type="match status" value="1"/>
</dbReference>
<dbReference type="RefSeq" id="WP_062468098.1">
    <property type="nucleotide sequence ID" value="NZ_BBYN01000005.1"/>
</dbReference>
<accession>A0A1S6IMC4</accession>
<keyword evidence="3" id="KW-0328">Glycosyltransferase</keyword>
<comment type="similarity">
    <text evidence="2">Belongs to the glycosyltransferase 2 family.</text>
</comment>
<dbReference type="STRING" id="708126.BW727_100261"/>
<dbReference type="PANTHER" id="PTHR43179:SF12">
    <property type="entry name" value="GALACTOFURANOSYLTRANSFERASE GLFT2"/>
    <property type="match status" value="1"/>
</dbReference>
<protein>
    <recommendedName>
        <fullName evidence="5">Glycosyltransferase 2-like domain-containing protein</fullName>
    </recommendedName>
</protein>
<keyword evidence="4" id="KW-0808">Transferase</keyword>
<dbReference type="Proteomes" id="UP000188993">
    <property type="component" value="Chromosome"/>
</dbReference>
<dbReference type="OrthoDB" id="8936324at2"/>
<name>A0A1S6IMC4_9LACT</name>
<dbReference type="SUPFAM" id="SSF53448">
    <property type="entry name" value="Nucleotide-diphospho-sugar transferases"/>
    <property type="match status" value="1"/>
</dbReference>
<dbReference type="Pfam" id="PF00535">
    <property type="entry name" value="Glycos_transf_2"/>
    <property type="match status" value="1"/>
</dbReference>
<proteinExistence type="inferred from homology"/>
<dbReference type="PANTHER" id="PTHR43179">
    <property type="entry name" value="RHAMNOSYLTRANSFERASE WBBL"/>
    <property type="match status" value="1"/>
</dbReference>
<dbReference type="EMBL" id="CP019728">
    <property type="protein sequence ID" value="AQS52669.1"/>
    <property type="molecule type" value="Genomic_DNA"/>
</dbReference>
<evidence type="ECO:0000313" key="6">
    <source>
        <dbReference type="EMBL" id="AQS52669.1"/>
    </source>
</evidence>
<keyword evidence="7" id="KW-1185">Reference proteome</keyword>
<evidence type="ECO:0000313" key="7">
    <source>
        <dbReference type="Proteomes" id="UP000188993"/>
    </source>
</evidence>
<evidence type="ECO:0000256" key="2">
    <source>
        <dbReference type="ARBA" id="ARBA00006739"/>
    </source>
</evidence>
<dbReference type="AlphaFoldDB" id="A0A1S6IMC4"/>
<feature type="domain" description="Glycosyltransferase 2-like" evidence="5">
    <location>
        <begin position="5"/>
        <end position="137"/>
    </location>
</feature>
<evidence type="ECO:0000256" key="4">
    <source>
        <dbReference type="ARBA" id="ARBA00022679"/>
    </source>
</evidence>
<organism evidence="6 7">
    <name type="scientific">Jeotgalibaca dankookensis</name>
    <dbReference type="NCBI Taxonomy" id="708126"/>
    <lineage>
        <taxon>Bacteria</taxon>
        <taxon>Bacillati</taxon>
        <taxon>Bacillota</taxon>
        <taxon>Bacilli</taxon>
        <taxon>Lactobacillales</taxon>
        <taxon>Carnobacteriaceae</taxon>
        <taxon>Jeotgalibaca</taxon>
    </lineage>
</organism>
<dbReference type="GO" id="GO:0016757">
    <property type="term" value="F:glycosyltransferase activity"/>
    <property type="evidence" value="ECO:0007669"/>
    <property type="project" value="UniProtKB-KW"/>
</dbReference>
<reference evidence="6 7" key="1">
    <citation type="journal article" date="2014" name="Int. J. Syst. Evol. Microbiol.">
        <title>Jeotgalibaca dankookensis gen. nov., sp. nov., a member of the family Carnobacteriaceae, isolated from seujeot (Korean traditional food).</title>
        <authorList>
            <person name="Lee D.G."/>
            <person name="Trujillo M.E."/>
            <person name="Kang H."/>
            <person name="Ahn T.Y."/>
        </authorList>
    </citation>
    <scope>NUCLEOTIDE SEQUENCE [LARGE SCALE GENOMIC DNA]</scope>
    <source>
        <strain evidence="6 7">EX-07</strain>
    </source>
</reference>
<dbReference type="InterPro" id="IPR029044">
    <property type="entry name" value="Nucleotide-diphossugar_trans"/>
</dbReference>
<dbReference type="KEGG" id="jda:BW727_100261"/>
<comment type="pathway">
    <text evidence="1">Cell wall biogenesis; cell wall polysaccharide biosynthesis.</text>
</comment>
<gene>
    <name evidence="6" type="ORF">BW727_100261</name>
</gene>
<evidence type="ECO:0000256" key="1">
    <source>
        <dbReference type="ARBA" id="ARBA00004776"/>
    </source>
</evidence>
<evidence type="ECO:0000256" key="3">
    <source>
        <dbReference type="ARBA" id="ARBA00022676"/>
    </source>
</evidence>
<evidence type="ECO:0000259" key="5">
    <source>
        <dbReference type="Pfam" id="PF00535"/>
    </source>
</evidence>
<dbReference type="InterPro" id="IPR001173">
    <property type="entry name" value="Glyco_trans_2-like"/>
</dbReference>